<dbReference type="Proteomes" id="UP000192276">
    <property type="component" value="Unassembled WGS sequence"/>
</dbReference>
<keyword evidence="2" id="KW-1185">Reference proteome</keyword>
<dbReference type="EMBL" id="LWBP01000189">
    <property type="protein sequence ID" value="OQP57995.1"/>
    <property type="molecule type" value="Genomic_DNA"/>
</dbReference>
<evidence type="ECO:0000313" key="1">
    <source>
        <dbReference type="EMBL" id="OQP57995.1"/>
    </source>
</evidence>
<evidence type="ECO:0000313" key="2">
    <source>
        <dbReference type="Proteomes" id="UP000192276"/>
    </source>
</evidence>
<sequence length="182" mass="21530">MNTAEYIDSIVFDYVETWSFNREPEEKQVNAEYEQVRSIEDIEERLTAYTVLERKYAVLINDAGQFHPFAKKINTFKSDHPLSARLKQVLQTPIEQKFSLLCAPVYRDALVFYDHKNNVVSNLNICFACMYMYAAPHQDIKADYKTYDWLKTLLLENGHEIENREYSIIADVEKMKQKLRKK</sequence>
<protein>
    <submittedName>
        <fullName evidence="1">Uncharacterized protein</fullName>
    </submittedName>
</protein>
<dbReference type="AlphaFoldDB" id="A0A1V9FI07"/>
<name>A0A1V9FI07_9BACT</name>
<dbReference type="RefSeq" id="WP_081166498.1">
    <property type="nucleotide sequence ID" value="NZ_LWBP01000189.1"/>
</dbReference>
<comment type="caution">
    <text evidence="1">The sequence shown here is derived from an EMBL/GenBank/DDBJ whole genome shotgun (WGS) entry which is preliminary data.</text>
</comment>
<reference evidence="2" key="1">
    <citation type="submission" date="2016-04" db="EMBL/GenBank/DDBJ databases">
        <authorList>
            <person name="Chen L."/>
            <person name="Zhuang W."/>
            <person name="Wang G."/>
        </authorList>
    </citation>
    <scope>NUCLEOTIDE SEQUENCE [LARGE SCALE GENOMIC DNA]</scope>
    <source>
        <strain evidence="2">208</strain>
    </source>
</reference>
<proteinExistence type="predicted"/>
<gene>
    <name evidence="1" type="ORF">A4R26_23115</name>
</gene>
<dbReference type="OrthoDB" id="677825at2"/>
<organism evidence="1 2">
    <name type="scientific">Niastella populi</name>
    <dbReference type="NCBI Taxonomy" id="550983"/>
    <lineage>
        <taxon>Bacteria</taxon>
        <taxon>Pseudomonadati</taxon>
        <taxon>Bacteroidota</taxon>
        <taxon>Chitinophagia</taxon>
        <taxon>Chitinophagales</taxon>
        <taxon>Chitinophagaceae</taxon>
        <taxon>Niastella</taxon>
    </lineage>
</organism>
<accession>A0A1V9FI07</accession>
<dbReference type="STRING" id="550983.A4R26_23115"/>